<dbReference type="AlphaFoldDB" id="A0A2J7TDT3"/>
<dbReference type="GO" id="GO:0016747">
    <property type="term" value="F:acyltransferase activity, transferring groups other than amino-acyl groups"/>
    <property type="evidence" value="ECO:0007669"/>
    <property type="project" value="InterPro"/>
</dbReference>
<accession>A0A2J7TDT3</accession>
<dbReference type="InterPro" id="IPR016181">
    <property type="entry name" value="Acyl_CoA_acyltransferase"/>
</dbReference>
<dbReference type="PROSITE" id="PS51186">
    <property type="entry name" value="GNAT"/>
    <property type="match status" value="1"/>
</dbReference>
<sequence>MIFEPFKNFAATAFQIKYATEAWERRGAGALRRAVFCDEQQIFSGDDRDAIDDVATPIVALSMLGVAADAVVGVVRIHETAPGLWQGSRLAVAADYRKVGALGAALIKLAVASAHGRGATRFIAQVQSQNALLFRRMHWRTLDEIELHGRAHHLMEADLSFYPPLGAPEQGFIALRRAA</sequence>
<dbReference type="Gene3D" id="3.40.630.30">
    <property type="match status" value="1"/>
</dbReference>
<proteinExistence type="predicted"/>
<dbReference type="InterPro" id="IPR000182">
    <property type="entry name" value="GNAT_dom"/>
</dbReference>
<dbReference type="RefSeq" id="WP_102844804.1">
    <property type="nucleotide sequence ID" value="NZ_PDZR01000022.1"/>
</dbReference>
<name>A0A2J7TDT3_METSI</name>
<dbReference type="NCBIfam" id="TIGR04045">
    <property type="entry name" value="MSMEG_0567_GNAT"/>
    <property type="match status" value="1"/>
</dbReference>
<dbReference type="Proteomes" id="UP000236286">
    <property type="component" value="Unassembled WGS sequence"/>
</dbReference>
<organism evidence="2 3">
    <name type="scientific">Methylocella silvestris</name>
    <dbReference type="NCBI Taxonomy" id="199596"/>
    <lineage>
        <taxon>Bacteria</taxon>
        <taxon>Pseudomonadati</taxon>
        <taxon>Pseudomonadota</taxon>
        <taxon>Alphaproteobacteria</taxon>
        <taxon>Hyphomicrobiales</taxon>
        <taxon>Beijerinckiaceae</taxon>
        <taxon>Methylocella</taxon>
    </lineage>
</organism>
<evidence type="ECO:0000259" key="1">
    <source>
        <dbReference type="PROSITE" id="PS51186"/>
    </source>
</evidence>
<dbReference type="InterPro" id="IPR024035">
    <property type="entry name" value="MSMEG_0567_GNAT"/>
</dbReference>
<dbReference type="OrthoDB" id="9796171at2"/>
<comment type="caution">
    <text evidence="2">The sequence shown here is derived from an EMBL/GenBank/DDBJ whole genome shotgun (WGS) entry which is preliminary data.</text>
</comment>
<gene>
    <name evidence="2" type="ORF">CR492_16360</name>
</gene>
<dbReference type="Pfam" id="PF00583">
    <property type="entry name" value="Acetyltransf_1"/>
    <property type="match status" value="1"/>
</dbReference>
<dbReference type="EMBL" id="PDZR01000022">
    <property type="protein sequence ID" value="PNG24920.1"/>
    <property type="molecule type" value="Genomic_DNA"/>
</dbReference>
<keyword evidence="2" id="KW-0808">Transferase</keyword>
<reference evidence="2 3" key="1">
    <citation type="submission" date="2017-10" db="EMBL/GenBank/DDBJ databases">
        <title>Genome announcement of Methylocella silvestris TVC from permafrost.</title>
        <authorList>
            <person name="Wang J."/>
            <person name="Geng K."/>
            <person name="Ul-Haque F."/>
            <person name="Crombie A.T."/>
            <person name="Street L.E."/>
            <person name="Wookey P.A."/>
            <person name="Murrell J.C."/>
            <person name="Pratscher J."/>
        </authorList>
    </citation>
    <scope>NUCLEOTIDE SEQUENCE [LARGE SCALE GENOMIC DNA]</scope>
    <source>
        <strain evidence="2 3">TVC</strain>
    </source>
</reference>
<evidence type="ECO:0000313" key="3">
    <source>
        <dbReference type="Proteomes" id="UP000236286"/>
    </source>
</evidence>
<evidence type="ECO:0000313" key="2">
    <source>
        <dbReference type="EMBL" id="PNG24920.1"/>
    </source>
</evidence>
<protein>
    <submittedName>
        <fullName evidence="2">Histone acetyltransferase</fullName>
    </submittedName>
</protein>
<dbReference type="SUPFAM" id="SSF55729">
    <property type="entry name" value="Acyl-CoA N-acyltransferases (Nat)"/>
    <property type="match status" value="1"/>
</dbReference>
<feature type="domain" description="N-acetyltransferase" evidence="1">
    <location>
        <begin position="14"/>
        <end position="179"/>
    </location>
</feature>